<dbReference type="PANTHER" id="PTHR34986:SF1">
    <property type="entry name" value="PROTEIN YIAL"/>
    <property type="match status" value="1"/>
</dbReference>
<organism evidence="1 2">
    <name type="scientific">Mycoplasma cottewii</name>
    <dbReference type="NCBI Taxonomy" id="51364"/>
    <lineage>
        <taxon>Bacteria</taxon>
        <taxon>Bacillati</taxon>
        <taxon>Mycoplasmatota</taxon>
        <taxon>Mollicutes</taxon>
        <taxon>Mycoplasmataceae</taxon>
        <taxon>Mycoplasma</taxon>
    </lineage>
</organism>
<keyword evidence="2" id="KW-1185">Reference proteome</keyword>
<evidence type="ECO:0000313" key="1">
    <source>
        <dbReference type="EMBL" id="UWD35299.1"/>
    </source>
</evidence>
<dbReference type="Gene3D" id="2.60.120.370">
    <property type="entry name" value="YhcH/YjgK/YiaL"/>
    <property type="match status" value="1"/>
</dbReference>
<dbReference type="NCBIfam" id="TIGR00022">
    <property type="entry name" value="YhcH/YjgK/YiaL family protein"/>
    <property type="match status" value="1"/>
</dbReference>
<accession>A0ABY5TX95</accession>
<reference evidence="1" key="1">
    <citation type="submission" date="2022-08" db="EMBL/GenBank/DDBJ databases">
        <title>Complete genome sequence of Mycoplasma cottewii type strain VIS.</title>
        <authorList>
            <person name="Spergser J."/>
        </authorList>
    </citation>
    <scope>NUCLEOTIDE SEQUENCE</scope>
    <source>
        <strain evidence="1">VIS</strain>
    </source>
</reference>
<dbReference type="Proteomes" id="UP001059819">
    <property type="component" value="Chromosome"/>
</dbReference>
<dbReference type="RefSeq" id="WP_259430443.1">
    <property type="nucleotide sequence ID" value="NZ_CP103424.1"/>
</dbReference>
<dbReference type="PANTHER" id="PTHR34986">
    <property type="entry name" value="EVOLVED BETA-GALACTOSIDASE SUBUNIT BETA"/>
    <property type="match status" value="1"/>
</dbReference>
<dbReference type="InterPro" id="IPR037012">
    <property type="entry name" value="NanQ/TabA/YiaL_sf"/>
</dbReference>
<dbReference type="SUPFAM" id="SSF51197">
    <property type="entry name" value="Clavaminate synthase-like"/>
    <property type="match status" value="1"/>
</dbReference>
<dbReference type="Pfam" id="PF04074">
    <property type="entry name" value="DUF386"/>
    <property type="match status" value="1"/>
</dbReference>
<dbReference type="EMBL" id="CP103424">
    <property type="protein sequence ID" value="UWD35299.1"/>
    <property type="molecule type" value="Genomic_DNA"/>
</dbReference>
<sequence>MIYDKVTNIKKYLNIHKNIDKAINFILNNDIKDLKHGINQIDETLFYNKFDVTALDVENAVFESHDKYLDLHILAVGDEYIGHRFVEDLNEEVEYNQKDDCYLYATKPSKTIYQNTKSFAIFFPWDAHAPKIKANEKEITKVVFKILYD</sequence>
<protein>
    <submittedName>
        <fullName evidence="1">YhcH/YjgK/YiaL family protein</fullName>
    </submittedName>
</protein>
<gene>
    <name evidence="1" type="ORF">NX779_01525</name>
</gene>
<proteinExistence type="predicted"/>
<dbReference type="InterPro" id="IPR004375">
    <property type="entry name" value="NanQ/TabA/YiaL"/>
</dbReference>
<evidence type="ECO:0000313" key="2">
    <source>
        <dbReference type="Proteomes" id="UP001059819"/>
    </source>
</evidence>
<name>A0ABY5TX95_9MOLU</name>